<dbReference type="KEGG" id="sdn:Sden_1251"/>
<sequence>MQASQYRLVAYKKNEASQYAAQISTLFHHAVSSIRHPRYNQAQLQAWSKAPRSARHWLNQLKYGKTWLILELAAPITAESENETAYNSGKLVGFISLETQFKRQGYISHLYVHPLAQGLHLGSKLILCAQNWASAEGYKQLSTDASYLSKGLFERHGFIHQGKSFQNKLAQVITGFEMTKSLCQP</sequence>
<feature type="domain" description="N-acetyltransferase" evidence="1">
    <location>
        <begin position="34"/>
        <end position="183"/>
    </location>
</feature>
<dbReference type="GO" id="GO:0016747">
    <property type="term" value="F:acyltransferase activity, transferring groups other than amino-acyl groups"/>
    <property type="evidence" value="ECO:0007669"/>
    <property type="project" value="InterPro"/>
</dbReference>
<dbReference type="eggNOG" id="COG1247">
    <property type="taxonomic scope" value="Bacteria"/>
</dbReference>
<reference evidence="2 3" key="1">
    <citation type="submission" date="2006-03" db="EMBL/GenBank/DDBJ databases">
        <title>Complete sequence of Shewanella denitrificans OS217.</title>
        <authorList>
            <consortium name="US DOE Joint Genome Institute"/>
            <person name="Copeland A."/>
            <person name="Lucas S."/>
            <person name="Lapidus A."/>
            <person name="Barry K."/>
            <person name="Detter J.C."/>
            <person name="Glavina del Rio T."/>
            <person name="Hammon N."/>
            <person name="Israni S."/>
            <person name="Dalin E."/>
            <person name="Tice H."/>
            <person name="Pitluck S."/>
            <person name="Brettin T."/>
            <person name="Bruce D."/>
            <person name="Han C."/>
            <person name="Tapia R."/>
            <person name="Gilna P."/>
            <person name="Kiss H."/>
            <person name="Schmutz J."/>
            <person name="Larimer F."/>
            <person name="Land M."/>
            <person name="Hauser L."/>
            <person name="Kyrpides N."/>
            <person name="Lykidis A."/>
            <person name="Richardson P."/>
        </authorList>
    </citation>
    <scope>NUCLEOTIDE SEQUENCE [LARGE SCALE GENOMIC DNA]</scope>
    <source>
        <strain evidence="3">OS217 / ATCC BAA-1090 / DSM 15013</strain>
    </source>
</reference>
<evidence type="ECO:0000313" key="2">
    <source>
        <dbReference type="EMBL" id="ABE54537.1"/>
    </source>
</evidence>
<organism evidence="2 3">
    <name type="scientific">Shewanella denitrificans (strain OS217 / ATCC BAA-1090 / DSM 15013)</name>
    <dbReference type="NCBI Taxonomy" id="318161"/>
    <lineage>
        <taxon>Bacteria</taxon>
        <taxon>Pseudomonadati</taxon>
        <taxon>Pseudomonadota</taxon>
        <taxon>Gammaproteobacteria</taxon>
        <taxon>Alteromonadales</taxon>
        <taxon>Shewanellaceae</taxon>
        <taxon>Shewanella</taxon>
    </lineage>
</organism>
<dbReference type="EMBL" id="CP000302">
    <property type="protein sequence ID" value="ABE54537.1"/>
    <property type="molecule type" value="Genomic_DNA"/>
</dbReference>
<proteinExistence type="predicted"/>
<protein>
    <submittedName>
        <fullName evidence="2">Acetyltransferase, GNAT family</fullName>
    </submittedName>
</protein>
<dbReference type="RefSeq" id="WP_011495696.1">
    <property type="nucleotide sequence ID" value="NC_007954.1"/>
</dbReference>
<dbReference type="OrthoDB" id="5355033at2"/>
<dbReference type="Proteomes" id="UP000001982">
    <property type="component" value="Chromosome"/>
</dbReference>
<dbReference type="PANTHER" id="PTHR43451">
    <property type="entry name" value="ACETYLTRANSFERASE (GNAT) FAMILY PROTEIN"/>
    <property type="match status" value="1"/>
</dbReference>
<evidence type="ECO:0000259" key="1">
    <source>
        <dbReference type="PROSITE" id="PS51186"/>
    </source>
</evidence>
<dbReference type="PROSITE" id="PS51186">
    <property type="entry name" value="GNAT"/>
    <property type="match status" value="1"/>
</dbReference>
<gene>
    <name evidence="2" type="ordered locus">Sden_1251</name>
</gene>
<dbReference type="PANTHER" id="PTHR43451:SF1">
    <property type="entry name" value="ACETYLTRANSFERASE"/>
    <property type="match status" value="1"/>
</dbReference>
<accession>Q12PT9</accession>
<keyword evidence="2" id="KW-0808">Transferase</keyword>
<dbReference type="Gene3D" id="3.40.630.30">
    <property type="match status" value="1"/>
</dbReference>
<dbReference type="STRING" id="318161.Sden_1251"/>
<name>Q12PT9_SHEDO</name>
<dbReference type="InterPro" id="IPR016181">
    <property type="entry name" value="Acyl_CoA_acyltransferase"/>
</dbReference>
<dbReference type="Pfam" id="PF13673">
    <property type="entry name" value="Acetyltransf_10"/>
    <property type="match status" value="1"/>
</dbReference>
<dbReference type="SUPFAM" id="SSF55729">
    <property type="entry name" value="Acyl-CoA N-acyltransferases (Nat)"/>
    <property type="match status" value="1"/>
</dbReference>
<evidence type="ECO:0000313" key="3">
    <source>
        <dbReference type="Proteomes" id="UP000001982"/>
    </source>
</evidence>
<dbReference type="AlphaFoldDB" id="Q12PT9"/>
<dbReference type="InterPro" id="IPR000182">
    <property type="entry name" value="GNAT_dom"/>
</dbReference>
<dbReference type="CDD" id="cd04301">
    <property type="entry name" value="NAT_SF"/>
    <property type="match status" value="1"/>
</dbReference>
<keyword evidence="3" id="KW-1185">Reference proteome</keyword>
<dbReference type="InterPro" id="IPR052564">
    <property type="entry name" value="N-acetyltrans/Recomb-assoc"/>
</dbReference>
<dbReference type="HOGENOM" id="CLU_087351_0_1_6"/>